<dbReference type="Pfam" id="PF07584">
    <property type="entry name" value="BatA"/>
    <property type="match status" value="1"/>
</dbReference>
<dbReference type="InterPro" id="IPR002035">
    <property type="entry name" value="VWF_A"/>
</dbReference>
<dbReference type="InterPro" id="IPR036465">
    <property type="entry name" value="vWFA_dom_sf"/>
</dbReference>
<dbReference type="Proteomes" id="UP000683139">
    <property type="component" value="Unassembled WGS sequence"/>
</dbReference>
<reference evidence="4" key="1">
    <citation type="submission" date="2021-03" db="EMBL/GenBank/DDBJ databases">
        <title>Antimicrobial resistance genes in bacteria isolated from Japanese honey, and their potential for conferring macrolide and lincosamide resistance in the American foulbrood pathogen Paenibacillus larvae.</title>
        <authorList>
            <person name="Okamoto M."/>
            <person name="Kumagai M."/>
            <person name="Kanamori H."/>
            <person name="Takamatsu D."/>
        </authorList>
    </citation>
    <scope>NUCLEOTIDE SEQUENCE</scope>
    <source>
        <strain evidence="4">J40TS1</strain>
    </source>
</reference>
<keyword evidence="1" id="KW-1133">Transmembrane helix</keyword>
<evidence type="ECO:0000259" key="3">
    <source>
        <dbReference type="Pfam" id="PF13519"/>
    </source>
</evidence>
<accession>A0A920CV53</accession>
<dbReference type="Gene3D" id="3.40.50.410">
    <property type="entry name" value="von Willebrand factor, type A domain"/>
    <property type="match status" value="1"/>
</dbReference>
<sequence>MHWLSTASAWFGLACLLIIAMYILKKRYEPKAISSHLLWRKALQEQEANKPWQRLKQRLLLWLQLIAAIIIVLSLMEPAIEKQLTKDAHAIILIDRSASMATSELEGGDSYLTQAKQDALQWIDQQYDGGAVTLITNGDYPSILLNRSQQKTEIVQAIQHIEPYYGISDDETALSLARALVDQNEAAVIHYFIDERFKTAPQSLQQAAAWQEQWHMYAATAAQHDDRIRSFTLTATDQTARAFVTVLHAAQEEELEINLVAYNEKGQEQHRETAKRRAQPEGITTFQIEGLPKAHYYMVELKQRQGDPNSYNNKQYGLLSEQASYQALLITEGNLFLEKALQLLNVAVTKLDNTSASGVPSREALEAIQFIIVDGNYERLAEQEEWKAVLDSYPLWIIDHPTEQEAVKLVQKEAVVHEHPVTQYFSMEDTYIAAIKQLDMSELSDYDVLVEYGGAPAIIAGVKQQKPFLRYGFALQDSDLPLRAPFPILMMQSIEYMAAGSSQQLGYMLVQSEPTLSLLAGTSSSYWQLLDGQQPKQQSEPIAIPHADRIIAPSLPGVYELVEQDEQGKAIQQRTAIVTADTTEFTAGRIATALEQAQSAPAGEQAQPATSGLSLLTPWLAALLLLLLLGEWEVYRRGL</sequence>
<dbReference type="SUPFAM" id="SSF53300">
    <property type="entry name" value="vWA-like"/>
    <property type="match status" value="1"/>
</dbReference>
<feature type="domain" description="Aerotolerance regulator N-terminal" evidence="2">
    <location>
        <begin position="3"/>
        <end position="78"/>
    </location>
</feature>
<evidence type="ECO:0000256" key="1">
    <source>
        <dbReference type="SAM" id="Phobius"/>
    </source>
</evidence>
<dbReference type="PANTHER" id="PTHR37464:SF1">
    <property type="entry name" value="BLL2463 PROTEIN"/>
    <property type="match status" value="1"/>
</dbReference>
<dbReference type="InterPro" id="IPR024163">
    <property type="entry name" value="Aerotolerance_reg_N"/>
</dbReference>
<name>A0A920CV53_9BACL</name>
<keyword evidence="1" id="KW-0472">Membrane</keyword>
<dbReference type="AlphaFoldDB" id="A0A920CV53"/>
<organism evidence="4 5">
    <name type="scientific">Paenibacillus montaniterrae</name>
    <dbReference type="NCBI Taxonomy" id="429341"/>
    <lineage>
        <taxon>Bacteria</taxon>
        <taxon>Bacillati</taxon>
        <taxon>Bacillota</taxon>
        <taxon>Bacilli</taxon>
        <taxon>Bacillales</taxon>
        <taxon>Paenibacillaceae</taxon>
        <taxon>Paenibacillus</taxon>
    </lineage>
</organism>
<evidence type="ECO:0008006" key="6">
    <source>
        <dbReference type="Google" id="ProtNLM"/>
    </source>
</evidence>
<comment type="caution">
    <text evidence="4">The sequence shown here is derived from an EMBL/GenBank/DDBJ whole genome shotgun (WGS) entry which is preliminary data.</text>
</comment>
<gene>
    <name evidence="4" type="ORF">J40TS1_02880</name>
</gene>
<evidence type="ECO:0000313" key="4">
    <source>
        <dbReference type="EMBL" id="GIP14646.1"/>
    </source>
</evidence>
<keyword evidence="1" id="KW-0812">Transmembrane</keyword>
<dbReference type="EMBL" id="BOSE01000001">
    <property type="protein sequence ID" value="GIP14646.1"/>
    <property type="molecule type" value="Genomic_DNA"/>
</dbReference>
<proteinExistence type="predicted"/>
<dbReference type="RefSeq" id="WP_213512858.1">
    <property type="nucleotide sequence ID" value="NZ_BOSE01000001.1"/>
</dbReference>
<evidence type="ECO:0000313" key="5">
    <source>
        <dbReference type="Proteomes" id="UP000683139"/>
    </source>
</evidence>
<dbReference type="Pfam" id="PF13519">
    <property type="entry name" value="VWA_2"/>
    <property type="match status" value="1"/>
</dbReference>
<evidence type="ECO:0000259" key="2">
    <source>
        <dbReference type="Pfam" id="PF07584"/>
    </source>
</evidence>
<dbReference type="PANTHER" id="PTHR37464">
    <property type="entry name" value="BLL2463 PROTEIN"/>
    <property type="match status" value="1"/>
</dbReference>
<feature type="domain" description="VWFA" evidence="3">
    <location>
        <begin position="91"/>
        <end position="194"/>
    </location>
</feature>
<keyword evidence="5" id="KW-1185">Reference proteome</keyword>
<feature type="transmembrane region" description="Helical" evidence="1">
    <location>
        <begin position="59"/>
        <end position="76"/>
    </location>
</feature>
<feature type="transmembrane region" description="Helical" evidence="1">
    <location>
        <begin position="6"/>
        <end position="24"/>
    </location>
</feature>
<protein>
    <recommendedName>
        <fullName evidence="6">VWA domain-containing protein</fullName>
    </recommendedName>
</protein>